<dbReference type="SUPFAM" id="SSF54452">
    <property type="entry name" value="MHC antigen-recognition domain"/>
    <property type="match status" value="1"/>
</dbReference>
<dbReference type="GeneTree" id="ENSGT00950000183127"/>
<reference evidence="9" key="1">
    <citation type="submission" date="2019-06" db="EMBL/GenBank/DDBJ databases">
        <authorList>
            <consortium name="Wellcome Sanger Institute Data Sharing"/>
        </authorList>
    </citation>
    <scope>NUCLEOTIDE SEQUENCE [LARGE SCALE GENOMIC DNA]</scope>
</reference>
<comment type="subcellular location">
    <subcellularLocation>
        <location evidence="1">Membrane</location>
        <topology evidence="1">Single-pass type I membrane protein</topology>
    </subcellularLocation>
</comment>
<dbReference type="AlphaFoldDB" id="A0A667Z659"/>
<evidence type="ECO:0000256" key="5">
    <source>
        <dbReference type="ARBA" id="ARBA00023180"/>
    </source>
</evidence>
<organism evidence="9 10">
    <name type="scientific">Myripristis murdjan</name>
    <name type="common">pinecone soldierfish</name>
    <dbReference type="NCBI Taxonomy" id="586833"/>
    <lineage>
        <taxon>Eukaryota</taxon>
        <taxon>Metazoa</taxon>
        <taxon>Chordata</taxon>
        <taxon>Craniata</taxon>
        <taxon>Vertebrata</taxon>
        <taxon>Euteleostomi</taxon>
        <taxon>Actinopterygii</taxon>
        <taxon>Neopterygii</taxon>
        <taxon>Teleostei</taxon>
        <taxon>Neoteleostei</taxon>
        <taxon>Acanthomorphata</taxon>
        <taxon>Holocentriformes</taxon>
        <taxon>Holocentridae</taxon>
        <taxon>Myripristis</taxon>
    </lineage>
</organism>
<keyword evidence="4" id="KW-1015">Disulfide bond</keyword>
<keyword evidence="5" id="KW-0325">Glycoprotein</keyword>
<evidence type="ECO:0000259" key="8">
    <source>
        <dbReference type="PROSITE" id="PS50835"/>
    </source>
</evidence>
<dbReference type="InterPro" id="IPR036179">
    <property type="entry name" value="Ig-like_dom_sf"/>
</dbReference>
<feature type="domain" description="Ig-like" evidence="8">
    <location>
        <begin position="112"/>
        <end position="201"/>
    </location>
</feature>
<dbReference type="GO" id="GO:0019882">
    <property type="term" value="P:antigen processing and presentation"/>
    <property type="evidence" value="ECO:0007669"/>
    <property type="project" value="InterPro"/>
</dbReference>
<dbReference type="SMART" id="SM00407">
    <property type="entry name" value="IGc1"/>
    <property type="match status" value="1"/>
</dbReference>
<dbReference type="InterPro" id="IPR013783">
    <property type="entry name" value="Ig-like_fold"/>
</dbReference>
<accession>A0A667Z659</accession>
<keyword evidence="7" id="KW-0732">Signal</keyword>
<dbReference type="FunCoup" id="A0A667Z659">
    <property type="interactions" value="1447"/>
</dbReference>
<dbReference type="RefSeq" id="XP_029932310.1">
    <property type="nucleotide sequence ID" value="XM_030076450.1"/>
</dbReference>
<dbReference type="Gene3D" id="3.10.320.10">
    <property type="entry name" value="Class II Histocompatibility Antigen, M Beta Chain, Chain B, domain 1"/>
    <property type="match status" value="1"/>
</dbReference>
<feature type="chain" id="PRO_5025440241" evidence="7">
    <location>
        <begin position="21"/>
        <end position="250"/>
    </location>
</feature>
<dbReference type="OrthoDB" id="9940220at2759"/>
<evidence type="ECO:0000313" key="9">
    <source>
        <dbReference type="Ensembl" id="ENSMMDP00005038590.1"/>
    </source>
</evidence>
<dbReference type="PROSITE" id="PS50835">
    <property type="entry name" value="IG_LIKE"/>
    <property type="match status" value="1"/>
</dbReference>
<keyword evidence="3 6" id="KW-1133">Transmembrane helix</keyword>
<dbReference type="PANTHER" id="PTHR19944">
    <property type="entry name" value="MHC CLASS II-RELATED"/>
    <property type="match status" value="1"/>
</dbReference>
<dbReference type="InParanoid" id="A0A667Z659"/>
<dbReference type="PANTHER" id="PTHR19944:SF99">
    <property type="entry name" value="HLA CLASS II HISTOCOMPATIBILITY ANTIGEN, DRB1 BETA CHAIN"/>
    <property type="match status" value="1"/>
</dbReference>
<evidence type="ECO:0000256" key="4">
    <source>
        <dbReference type="ARBA" id="ARBA00023157"/>
    </source>
</evidence>
<evidence type="ECO:0000256" key="1">
    <source>
        <dbReference type="ARBA" id="ARBA00004479"/>
    </source>
</evidence>
<evidence type="ECO:0000256" key="2">
    <source>
        <dbReference type="ARBA" id="ARBA00022692"/>
    </source>
</evidence>
<dbReference type="InterPro" id="IPR011162">
    <property type="entry name" value="MHC_I/II-like_Ag-recog"/>
</dbReference>
<dbReference type="GO" id="GO:0006955">
    <property type="term" value="P:immune response"/>
    <property type="evidence" value="ECO:0007669"/>
    <property type="project" value="InterPro"/>
</dbReference>
<dbReference type="Gene3D" id="2.60.40.10">
    <property type="entry name" value="Immunoglobulins"/>
    <property type="match status" value="1"/>
</dbReference>
<dbReference type="GO" id="GO:0042613">
    <property type="term" value="C:MHC class II protein complex"/>
    <property type="evidence" value="ECO:0007669"/>
    <property type="project" value="InterPro"/>
</dbReference>
<dbReference type="InterPro" id="IPR003597">
    <property type="entry name" value="Ig_C1-set"/>
</dbReference>
<name>A0A667Z659_9TELE</name>
<feature type="signal peptide" evidence="7">
    <location>
        <begin position="1"/>
        <end position="20"/>
    </location>
</feature>
<evidence type="ECO:0000256" key="7">
    <source>
        <dbReference type="SAM" id="SignalP"/>
    </source>
</evidence>
<evidence type="ECO:0000313" key="10">
    <source>
        <dbReference type="Proteomes" id="UP000472263"/>
    </source>
</evidence>
<feature type="transmembrane region" description="Helical" evidence="6">
    <location>
        <begin position="216"/>
        <end position="237"/>
    </location>
</feature>
<dbReference type="Proteomes" id="UP000472263">
    <property type="component" value="Chromosome 18"/>
</dbReference>
<evidence type="ECO:0000256" key="3">
    <source>
        <dbReference type="ARBA" id="ARBA00022989"/>
    </source>
</evidence>
<protein>
    <submittedName>
        <fullName evidence="9">H-2 class II histocompatibility antigen, E-S beta chain-like</fullName>
    </submittedName>
</protein>
<dbReference type="GeneID" id="115376693"/>
<proteinExistence type="predicted"/>
<dbReference type="Ensembl" id="ENSMMDT00005039394.1">
    <property type="protein sequence ID" value="ENSMMDP00005038590.1"/>
    <property type="gene ID" value="ENSMMDG00005017910.1"/>
</dbReference>
<dbReference type="Pfam" id="PF07654">
    <property type="entry name" value="C1-set"/>
    <property type="match status" value="1"/>
</dbReference>
<evidence type="ECO:0000256" key="6">
    <source>
        <dbReference type="SAM" id="Phobius"/>
    </source>
</evidence>
<dbReference type="InterPro" id="IPR050160">
    <property type="entry name" value="MHC/Immunoglobulin"/>
</dbReference>
<reference evidence="9" key="3">
    <citation type="submission" date="2025-09" db="UniProtKB">
        <authorList>
            <consortium name="Ensembl"/>
        </authorList>
    </citation>
    <scope>IDENTIFICATION</scope>
</reference>
<dbReference type="Pfam" id="PF00969">
    <property type="entry name" value="MHC_II_beta"/>
    <property type="match status" value="1"/>
</dbReference>
<keyword evidence="6" id="KW-0472">Membrane</keyword>
<keyword evidence="10" id="KW-1185">Reference proteome</keyword>
<dbReference type="SUPFAM" id="SSF48726">
    <property type="entry name" value="Immunoglobulin"/>
    <property type="match status" value="1"/>
</dbReference>
<keyword evidence="2 6" id="KW-0812">Transmembrane</keyword>
<gene>
    <name evidence="9" type="primary">LOC115376693</name>
</gene>
<reference evidence="9" key="2">
    <citation type="submission" date="2025-08" db="UniProtKB">
        <authorList>
            <consortium name="Ensembl"/>
        </authorList>
    </citation>
    <scope>IDENTIFICATION</scope>
</reference>
<dbReference type="InterPro" id="IPR014745">
    <property type="entry name" value="MHC_II_a/b_N"/>
</dbReference>
<dbReference type="InterPro" id="IPR000353">
    <property type="entry name" value="MHC_II_b_N"/>
</dbReference>
<sequence>MASSFLGFSLLFLSLNAADGFMEYYLWRCEFTSSELKDIKFTLSYYFNKKEYARFSSSVGKHVGFDKHGIYNAERWNNNTAFLAQMRAEKERYCKPNIDIDYSIALTKKVEPSLVTLRSVTPPGGKHTHMLMCSVYDFFPKNISVKWLRDGKVTTSDVTSTEELADGDWYYQIHSHLEFTPRSGEKISCVVEHISLSDALIKDWDPSLPESERNKIAIGASGLILGLILSLAGFIYYKRKMKGRILVPTN</sequence>
<dbReference type="SMART" id="SM00921">
    <property type="entry name" value="MHC_II_beta"/>
    <property type="match status" value="1"/>
</dbReference>
<dbReference type="InterPro" id="IPR007110">
    <property type="entry name" value="Ig-like_dom"/>
</dbReference>